<dbReference type="AlphaFoldDB" id="A0A6G0Y666"/>
<comment type="caution">
    <text evidence="1">The sequence shown here is derived from an EMBL/GenBank/DDBJ whole genome shotgun (WGS) entry which is preliminary data.</text>
</comment>
<organism evidence="1 2">
    <name type="scientific">Aphis craccivora</name>
    <name type="common">Cowpea aphid</name>
    <dbReference type="NCBI Taxonomy" id="307492"/>
    <lineage>
        <taxon>Eukaryota</taxon>
        <taxon>Metazoa</taxon>
        <taxon>Ecdysozoa</taxon>
        <taxon>Arthropoda</taxon>
        <taxon>Hexapoda</taxon>
        <taxon>Insecta</taxon>
        <taxon>Pterygota</taxon>
        <taxon>Neoptera</taxon>
        <taxon>Paraneoptera</taxon>
        <taxon>Hemiptera</taxon>
        <taxon>Sternorrhyncha</taxon>
        <taxon>Aphidomorpha</taxon>
        <taxon>Aphidoidea</taxon>
        <taxon>Aphididae</taxon>
        <taxon>Aphidini</taxon>
        <taxon>Aphis</taxon>
        <taxon>Aphis</taxon>
    </lineage>
</organism>
<name>A0A6G0Y666_APHCR</name>
<protein>
    <submittedName>
        <fullName evidence="1">Uncharacterized protein</fullName>
    </submittedName>
</protein>
<dbReference type="EMBL" id="VUJU01005969">
    <property type="protein sequence ID" value="KAF0749784.1"/>
    <property type="molecule type" value="Genomic_DNA"/>
</dbReference>
<accession>A0A6G0Y666</accession>
<keyword evidence="2" id="KW-1185">Reference proteome</keyword>
<feature type="non-terminal residue" evidence="1">
    <location>
        <position position="116"/>
    </location>
</feature>
<evidence type="ECO:0000313" key="2">
    <source>
        <dbReference type="Proteomes" id="UP000478052"/>
    </source>
</evidence>
<dbReference type="Proteomes" id="UP000478052">
    <property type="component" value="Unassembled WGS sequence"/>
</dbReference>
<gene>
    <name evidence="1" type="ORF">FWK35_00012777</name>
</gene>
<reference evidence="1 2" key="1">
    <citation type="submission" date="2019-08" db="EMBL/GenBank/DDBJ databases">
        <title>Whole genome of Aphis craccivora.</title>
        <authorList>
            <person name="Voronova N.V."/>
            <person name="Shulinski R.S."/>
            <person name="Bandarenka Y.V."/>
            <person name="Zhorov D.G."/>
            <person name="Warner D."/>
        </authorList>
    </citation>
    <scope>NUCLEOTIDE SEQUENCE [LARGE SCALE GENOMIC DNA]</scope>
    <source>
        <strain evidence="1">180601</strain>
        <tissue evidence="1">Whole Body</tissue>
    </source>
</reference>
<proteinExistence type="predicted"/>
<sequence>MNDSNDNNILKSPNKTDCSLISQFTVSIITDIEGVNDLNIMSLIDQNTPKIHAVSQTKNKVPKNFLILEIVVDIASCIALRSTSPKCYKYMYLRDRLSTSSIVNFKNLRAKIVLEP</sequence>
<evidence type="ECO:0000313" key="1">
    <source>
        <dbReference type="EMBL" id="KAF0749784.1"/>
    </source>
</evidence>